<keyword evidence="2" id="KW-1185">Reference proteome</keyword>
<sequence>MTATAERTTLVQTVVHGRDNGTGEIVWDTETRRTGLVPASNRDRIIRREKNEPGTIESVDGQAIIFRTFPTSTELADHYTQIHWDTHQPALV</sequence>
<dbReference type="RefSeq" id="YP_009801710.1">
    <property type="nucleotide sequence ID" value="NC_047974.1"/>
</dbReference>
<organism evidence="1 2">
    <name type="scientific">Gordonia phage Jace</name>
    <dbReference type="NCBI Taxonomy" id="2182360"/>
    <lineage>
        <taxon>Viruses</taxon>
        <taxon>Duplodnaviria</taxon>
        <taxon>Heunggongvirae</taxon>
        <taxon>Uroviricota</taxon>
        <taxon>Caudoviricetes</taxon>
        <taxon>Jacevirus</taxon>
        <taxon>Jacevirus jace</taxon>
    </lineage>
</organism>
<evidence type="ECO:0000313" key="2">
    <source>
        <dbReference type="Proteomes" id="UP000246975"/>
    </source>
</evidence>
<accession>A0A2U8UJ10</accession>
<dbReference type="GeneID" id="54992228"/>
<dbReference type="EMBL" id="MH153804">
    <property type="protein sequence ID" value="AWN03684.1"/>
    <property type="molecule type" value="Genomic_DNA"/>
</dbReference>
<dbReference type="Proteomes" id="UP000246975">
    <property type="component" value="Segment"/>
</dbReference>
<dbReference type="KEGG" id="vg:54992228"/>
<protein>
    <submittedName>
        <fullName evidence="1">Uncharacterized protein</fullName>
    </submittedName>
</protein>
<evidence type="ECO:0000313" key="1">
    <source>
        <dbReference type="EMBL" id="AWN03684.1"/>
    </source>
</evidence>
<reference evidence="1 2" key="1">
    <citation type="submission" date="2018-03" db="EMBL/GenBank/DDBJ databases">
        <authorList>
            <person name="Garlena R.A."/>
            <person name="Russell D.A."/>
            <person name="Pope W.H."/>
            <person name="Jacobs-Sera D."/>
            <person name="Hatfull G.F."/>
        </authorList>
    </citation>
    <scope>NUCLEOTIDE SEQUENCE [LARGE SCALE GENOMIC DNA]</scope>
</reference>
<name>A0A2U8UJ10_9CAUD</name>
<gene>
    <name evidence="1" type="primary">64</name>
    <name evidence="1" type="ORF">PBI_JACE_64</name>
</gene>
<proteinExistence type="predicted"/>